<evidence type="ECO:0000313" key="7">
    <source>
        <dbReference type="Proteomes" id="UP000801492"/>
    </source>
</evidence>
<keyword evidence="7" id="KW-1185">Reference proteome</keyword>
<evidence type="ECO:0000256" key="3">
    <source>
        <dbReference type="ARBA" id="ARBA00023140"/>
    </source>
</evidence>
<dbReference type="InterPro" id="IPR042099">
    <property type="entry name" value="ANL_N_sf"/>
</dbReference>
<dbReference type="Pfam" id="PF00501">
    <property type="entry name" value="AMP-binding"/>
    <property type="match status" value="1"/>
</dbReference>
<keyword evidence="3" id="KW-0576">Peroxisome</keyword>
<feature type="domain" description="AMP-dependent synthetase/ligase" evidence="4">
    <location>
        <begin position="62"/>
        <end position="438"/>
    </location>
</feature>
<accession>A0A8K0CHM6</accession>
<dbReference type="Pfam" id="PF13193">
    <property type="entry name" value="AMP-binding_C"/>
    <property type="match status" value="1"/>
</dbReference>
<evidence type="ECO:0000256" key="2">
    <source>
        <dbReference type="ARBA" id="ARBA00006432"/>
    </source>
</evidence>
<sequence length="579" mass="64742">MSSVILRRLLKYKTSNKSAYSKTMSIINNRNFASHPNIVKSALSDIEIPNEPISQFIFRDFGKFPHKVAVECSLTGRKYTFEELRTKSTNLNKSLRKKLKLQKRDVVAILLPNVPEYPICILGSIEAGLTVTTINPAYTSEEIKRQLLDANVKAIFTLIPLWNNAKAAASLTQKTIPIITIKSREDQTTPEGAICFNELVDSKCDIEDLVLETTNDTILLPYSSGTTGLPKGVEHTHRSIVATLCQTNSYYFKHSEDTTDTHQDVIPAVLPFFHIYGMTTVLLSKLSTLSKLISLPYFTSELYTNCLQKYAPHVLYVVPPIVIFMVNNAMVKKEYFQSTRSVICGAAPLGASDEERFIQKAGKHVDILQGYGLTELCVTHLTSAFKKSKLNLSASIGELLPNTTAKVVPADNPQNEPLGPNTFGELLIKGPQAMKGYYNKPKETNDTLIDGWMRTGDLVYYDDNKIFYVVDRLKELIKVKGFQVAPAELEEILRSYPDVDDAAVIGIPHVTYGEVPKAYVVPKLNAEIDLEKLHTFVNEKVAEFKQIKGGITVTPSIPKTASGKIVRRELQRLYKEENK</sequence>
<dbReference type="InterPro" id="IPR020845">
    <property type="entry name" value="AMP-binding_CS"/>
</dbReference>
<name>A0A8K0CHM6_IGNLU</name>
<comment type="subcellular location">
    <subcellularLocation>
        <location evidence="1">Peroxisome</location>
    </subcellularLocation>
</comment>
<reference evidence="6" key="1">
    <citation type="submission" date="2019-08" db="EMBL/GenBank/DDBJ databases">
        <title>The genome of the North American firefly Photinus pyralis.</title>
        <authorList>
            <consortium name="Photinus pyralis genome working group"/>
            <person name="Fallon T.R."/>
            <person name="Sander Lower S.E."/>
            <person name="Weng J.-K."/>
        </authorList>
    </citation>
    <scope>NUCLEOTIDE SEQUENCE</scope>
    <source>
        <strain evidence="6">TRF0915ILg1</strain>
        <tissue evidence="6">Whole body</tissue>
    </source>
</reference>
<protein>
    <recommendedName>
        <fullName evidence="8">4-coumarate--CoA ligase</fullName>
    </recommendedName>
</protein>
<evidence type="ECO:0008006" key="8">
    <source>
        <dbReference type="Google" id="ProtNLM"/>
    </source>
</evidence>
<dbReference type="GO" id="GO:0005777">
    <property type="term" value="C:peroxisome"/>
    <property type="evidence" value="ECO:0007669"/>
    <property type="project" value="UniProtKB-SubCell"/>
</dbReference>
<proteinExistence type="inferred from homology"/>
<gene>
    <name evidence="6" type="ORF">ILUMI_19729</name>
</gene>
<dbReference type="AlphaFoldDB" id="A0A8K0CHM6"/>
<dbReference type="Gene3D" id="3.30.300.30">
    <property type="match status" value="1"/>
</dbReference>
<dbReference type="PANTHER" id="PTHR24096">
    <property type="entry name" value="LONG-CHAIN-FATTY-ACID--COA LIGASE"/>
    <property type="match status" value="1"/>
</dbReference>
<dbReference type="FunFam" id="3.30.300.30:FF:000007">
    <property type="entry name" value="4-coumarate--CoA ligase 2"/>
    <property type="match status" value="1"/>
</dbReference>
<dbReference type="Gene3D" id="3.40.50.12780">
    <property type="entry name" value="N-terminal domain of ligase-like"/>
    <property type="match status" value="1"/>
</dbReference>
<evidence type="ECO:0000313" key="6">
    <source>
        <dbReference type="EMBL" id="KAF2886444.1"/>
    </source>
</evidence>
<dbReference type="InterPro" id="IPR025110">
    <property type="entry name" value="AMP-bd_C"/>
</dbReference>
<comment type="caution">
    <text evidence="6">The sequence shown here is derived from an EMBL/GenBank/DDBJ whole genome shotgun (WGS) entry which is preliminary data.</text>
</comment>
<organism evidence="6 7">
    <name type="scientific">Ignelater luminosus</name>
    <name type="common">Cucubano</name>
    <name type="synonym">Pyrophorus luminosus</name>
    <dbReference type="NCBI Taxonomy" id="2038154"/>
    <lineage>
        <taxon>Eukaryota</taxon>
        <taxon>Metazoa</taxon>
        <taxon>Ecdysozoa</taxon>
        <taxon>Arthropoda</taxon>
        <taxon>Hexapoda</taxon>
        <taxon>Insecta</taxon>
        <taxon>Pterygota</taxon>
        <taxon>Neoptera</taxon>
        <taxon>Endopterygota</taxon>
        <taxon>Coleoptera</taxon>
        <taxon>Polyphaga</taxon>
        <taxon>Elateriformia</taxon>
        <taxon>Elateroidea</taxon>
        <taxon>Elateridae</taxon>
        <taxon>Agrypninae</taxon>
        <taxon>Pyrophorini</taxon>
        <taxon>Ignelater</taxon>
    </lineage>
</organism>
<dbReference type="PANTHER" id="PTHR24096:SF422">
    <property type="entry name" value="BCDNA.GH02901"/>
    <property type="match status" value="1"/>
</dbReference>
<evidence type="ECO:0000259" key="4">
    <source>
        <dbReference type="Pfam" id="PF00501"/>
    </source>
</evidence>
<dbReference type="InterPro" id="IPR000873">
    <property type="entry name" value="AMP-dep_synth/lig_dom"/>
</dbReference>
<dbReference type="PROSITE" id="PS00455">
    <property type="entry name" value="AMP_BINDING"/>
    <property type="match status" value="1"/>
</dbReference>
<feature type="domain" description="AMP-binding enzyme C-terminal" evidence="5">
    <location>
        <begin position="488"/>
        <end position="564"/>
    </location>
</feature>
<dbReference type="EMBL" id="VTPC01087650">
    <property type="protein sequence ID" value="KAF2886444.1"/>
    <property type="molecule type" value="Genomic_DNA"/>
</dbReference>
<dbReference type="SUPFAM" id="SSF56801">
    <property type="entry name" value="Acetyl-CoA synthetase-like"/>
    <property type="match status" value="1"/>
</dbReference>
<comment type="similarity">
    <text evidence="2">Belongs to the ATP-dependent AMP-binding enzyme family.</text>
</comment>
<dbReference type="GO" id="GO:0004467">
    <property type="term" value="F:long-chain fatty acid-CoA ligase activity"/>
    <property type="evidence" value="ECO:0007669"/>
    <property type="project" value="TreeGrafter"/>
</dbReference>
<dbReference type="Proteomes" id="UP000801492">
    <property type="component" value="Unassembled WGS sequence"/>
</dbReference>
<evidence type="ECO:0000256" key="1">
    <source>
        <dbReference type="ARBA" id="ARBA00004275"/>
    </source>
</evidence>
<dbReference type="GO" id="GO:0046949">
    <property type="term" value="P:fatty-acyl-CoA biosynthetic process"/>
    <property type="evidence" value="ECO:0007669"/>
    <property type="project" value="TreeGrafter"/>
</dbReference>
<dbReference type="CDD" id="cd05911">
    <property type="entry name" value="Firefly_Luc_like"/>
    <property type="match status" value="1"/>
</dbReference>
<evidence type="ECO:0000259" key="5">
    <source>
        <dbReference type="Pfam" id="PF13193"/>
    </source>
</evidence>
<dbReference type="InterPro" id="IPR045851">
    <property type="entry name" value="AMP-bd_C_sf"/>
</dbReference>
<dbReference type="OrthoDB" id="10253869at2759"/>